<dbReference type="PANTHER" id="PTHR42921">
    <property type="entry name" value="ACETOACETYL-COA SYNTHETASE"/>
    <property type="match status" value="1"/>
</dbReference>
<organism evidence="5 6">
    <name type="scientific">Hydrogenophaga laconesensis</name>
    <dbReference type="NCBI Taxonomy" id="1805971"/>
    <lineage>
        <taxon>Bacteria</taxon>
        <taxon>Pseudomonadati</taxon>
        <taxon>Pseudomonadota</taxon>
        <taxon>Betaproteobacteria</taxon>
        <taxon>Burkholderiales</taxon>
        <taxon>Comamonadaceae</taxon>
        <taxon>Hydrogenophaga</taxon>
    </lineage>
</organism>
<dbReference type="Pfam" id="PF16177">
    <property type="entry name" value="ACAS_N"/>
    <property type="match status" value="1"/>
</dbReference>
<reference evidence="5 6" key="1">
    <citation type="submission" date="2023-07" db="EMBL/GenBank/DDBJ databases">
        <title>Sorghum-associated microbial communities from plants grown in Nebraska, USA.</title>
        <authorList>
            <person name="Schachtman D."/>
        </authorList>
    </citation>
    <scope>NUCLEOTIDE SEQUENCE [LARGE SCALE GENOMIC DNA]</scope>
    <source>
        <strain evidence="5 6">BE240</strain>
    </source>
</reference>
<gene>
    <name evidence="5" type="ORF">J2X09_005023</name>
</gene>
<feature type="region of interest" description="Disordered" evidence="2">
    <location>
        <begin position="426"/>
        <end position="452"/>
    </location>
</feature>
<dbReference type="InterPro" id="IPR042099">
    <property type="entry name" value="ANL_N_sf"/>
</dbReference>
<feature type="compositionally biased region" description="Basic and acidic residues" evidence="2">
    <location>
        <begin position="426"/>
        <end position="435"/>
    </location>
</feature>
<feature type="domain" description="AMP-dependent synthetase/ligase" evidence="3">
    <location>
        <begin position="92"/>
        <end position="422"/>
    </location>
</feature>
<evidence type="ECO:0000259" key="4">
    <source>
        <dbReference type="Pfam" id="PF16177"/>
    </source>
</evidence>
<evidence type="ECO:0000313" key="6">
    <source>
        <dbReference type="Proteomes" id="UP001265550"/>
    </source>
</evidence>
<evidence type="ECO:0000259" key="3">
    <source>
        <dbReference type="Pfam" id="PF00501"/>
    </source>
</evidence>
<dbReference type="InterPro" id="IPR020845">
    <property type="entry name" value="AMP-binding_CS"/>
</dbReference>
<name>A0ABU1VII8_9BURK</name>
<sequence length="721" mass="78793">MSAPYVPQIRLYQQWLAEQRGLRFDSYDDLWRWSITDLDGFWQSIWDYFDLRSPTPHTAVLAKNVMPGASWFTGARMNYAQQVLRHVQPAHEAGFVAIVSRNEKGRHVELSWPELRRQVASLAQHLQAQGVQPGDRVAAYLPNVPEAMVAFLATVSLGAVWSICAPDMGTNAVLDRFRQIDPVVLIACDGVSYGGRDHDRLAVVAELRAALPTVRHVVLHANLAEGEAAQAQALQAAAPCTSFAAATARDDVATAAFEPMWLPFDHPLWIVYSSGTTGLPKPIVHGHGGTVIVGLALKVLHNDVGCSYQPNSWGERFHWYSSTGWVMWNAQTSGLLNGTTCVIYDGNPGGSKERPDWTTLWRFAAEQGVTFFGAGAAFFANCLKAGVDLATCGDLSAVRALGTTGSPLSEDAQRWGTEQFHRIAKNEVQKDDRAPGRPQPDQPPRGAATRTAAEHGGDIWWCNISGGTDFAGAFIGGNRDLPQTPGRMQCRLLGCAVESWNEQGQPVIDEVGELVCAQPIPSMPLYFVGDADNKRLIGSYFDMYPPGQGRKPGGGDLGPETGAVWRHGDWLRIGADGSCVIYGRSDATINRHGLRMGTSELYSAVEALPEVMDSMVVDLEYLGRESYMPLFVVLREGIVLDAALKARINDSIKTALSPRFVPNDVFQVAEIPRTLSGKKQELPIKKLLLGQSLEKVINREAMANPGCLDWYVRFAASRSVA</sequence>
<dbReference type="NCBIfam" id="NF002937">
    <property type="entry name" value="PRK03584.1"/>
    <property type="match status" value="1"/>
</dbReference>
<dbReference type="InterPro" id="IPR032387">
    <property type="entry name" value="ACAS_N"/>
</dbReference>
<dbReference type="Gene3D" id="3.30.300.30">
    <property type="match status" value="1"/>
</dbReference>
<keyword evidence="5" id="KW-0436">Ligase</keyword>
<feature type="domain" description="Acetyl-coenzyme A synthetase N-terminal" evidence="4">
    <location>
        <begin position="27"/>
        <end position="81"/>
    </location>
</feature>
<dbReference type="SUPFAM" id="SSF56801">
    <property type="entry name" value="Acetyl-CoA synthetase-like"/>
    <property type="match status" value="1"/>
</dbReference>
<dbReference type="EC" id="6.2.1.16" evidence="5"/>
<dbReference type="PROSITE" id="PS00455">
    <property type="entry name" value="AMP_BINDING"/>
    <property type="match status" value="1"/>
</dbReference>
<dbReference type="GO" id="GO:0030729">
    <property type="term" value="F:acetoacetate-CoA ligase activity"/>
    <property type="evidence" value="ECO:0007669"/>
    <property type="project" value="UniProtKB-EC"/>
</dbReference>
<dbReference type="Gene3D" id="3.40.50.12780">
    <property type="entry name" value="N-terminal domain of ligase-like"/>
    <property type="match status" value="2"/>
</dbReference>
<keyword evidence="6" id="KW-1185">Reference proteome</keyword>
<evidence type="ECO:0000313" key="5">
    <source>
        <dbReference type="EMBL" id="MDR7097249.1"/>
    </source>
</evidence>
<accession>A0ABU1VII8</accession>
<dbReference type="InterPro" id="IPR000873">
    <property type="entry name" value="AMP-dep_synth/lig_dom"/>
</dbReference>
<dbReference type="Pfam" id="PF00501">
    <property type="entry name" value="AMP-binding"/>
    <property type="match status" value="1"/>
</dbReference>
<evidence type="ECO:0000256" key="2">
    <source>
        <dbReference type="SAM" id="MobiDB-lite"/>
    </source>
</evidence>
<comment type="caution">
    <text evidence="5">The sequence shown here is derived from an EMBL/GenBank/DDBJ whole genome shotgun (WGS) entry which is preliminary data.</text>
</comment>
<dbReference type="PANTHER" id="PTHR42921:SF1">
    <property type="entry name" value="ACETOACETYL-COA SYNTHETASE"/>
    <property type="match status" value="1"/>
</dbReference>
<dbReference type="Proteomes" id="UP001265550">
    <property type="component" value="Unassembled WGS sequence"/>
</dbReference>
<dbReference type="EMBL" id="JAVDWE010000021">
    <property type="protein sequence ID" value="MDR7097249.1"/>
    <property type="molecule type" value="Genomic_DNA"/>
</dbReference>
<proteinExistence type="inferred from homology"/>
<evidence type="ECO:0000256" key="1">
    <source>
        <dbReference type="ARBA" id="ARBA00006432"/>
    </source>
</evidence>
<dbReference type="RefSeq" id="WP_204734515.1">
    <property type="nucleotide sequence ID" value="NZ_JAVDWE010000021.1"/>
</dbReference>
<dbReference type="InterPro" id="IPR045851">
    <property type="entry name" value="AMP-bd_C_sf"/>
</dbReference>
<protein>
    <submittedName>
        <fullName evidence="5">Acetoacetyl-CoA synthetase</fullName>
        <ecNumber evidence="5">6.2.1.16</ecNumber>
    </submittedName>
</protein>
<comment type="similarity">
    <text evidence="1">Belongs to the ATP-dependent AMP-binding enzyme family.</text>
</comment>